<reference evidence="4" key="2">
    <citation type="submission" date="2010-04" db="EMBL/GenBank/DDBJ databases">
        <authorList>
            <person name="Buell R."/>
            <person name="Hamilton J."/>
            <person name="Hostetler J."/>
        </authorList>
    </citation>
    <scope>NUCLEOTIDE SEQUENCE [LARGE SCALE GENOMIC DNA]</scope>
    <source>
        <strain evidence="4">DAOM:BR144</strain>
    </source>
</reference>
<dbReference type="HOGENOM" id="CLU_985096_0_0_1"/>
<feature type="domain" description="Myb-like" evidence="2">
    <location>
        <begin position="1"/>
        <end position="70"/>
    </location>
</feature>
<keyword evidence="4" id="KW-1185">Reference proteome</keyword>
<dbReference type="AlphaFoldDB" id="K3WAW5"/>
<dbReference type="OMA" id="CHIWEYM"/>
<protein>
    <recommendedName>
        <fullName evidence="2">Myb-like domain-containing protein</fullName>
    </recommendedName>
</protein>
<name>K3WAW5_GLOUD</name>
<reference evidence="3" key="3">
    <citation type="submission" date="2015-02" db="UniProtKB">
        <authorList>
            <consortium name="EnsemblProtists"/>
        </authorList>
    </citation>
    <scope>IDENTIFICATION</scope>
    <source>
        <strain evidence="3">DAOM BR144</strain>
    </source>
</reference>
<feature type="compositionally biased region" description="Low complexity" evidence="1">
    <location>
        <begin position="164"/>
        <end position="177"/>
    </location>
</feature>
<sequence length="318" mass="35270">MARGKTWKKEEDLSLVRALVQTAKETAAMGERRGPAFWARVAAQYVVVLANKDAPPRTAGAAETRWKNIQSAVARFAKYYTTATRVQRSDLQDADYVAVALKMYQDQDPKHDPFEHLDVWEYLRTNVPQHEEILHSTANFWMLQRNKRASTSMYEDEDEAALLSKTNGSSSTSGSSTDKSDTTPRAPTVNGKELPDAGRVVKRGRPALAPKPVERLSAVPSAPKLALPRAQPQSQSQPVVAAPVNESSADVEKAKYHQAMLEASETRNTLLAEQNAIAAEKNMIALFASRDDAVSNEFFDLKRKIALAKLKREFPDFA</sequence>
<dbReference type="PANTHER" id="PTHR45023">
    <property type="match status" value="1"/>
</dbReference>
<dbReference type="eggNOG" id="ENOG502T40Q">
    <property type="taxonomic scope" value="Eukaryota"/>
</dbReference>
<evidence type="ECO:0000256" key="1">
    <source>
        <dbReference type="SAM" id="MobiDB-lite"/>
    </source>
</evidence>
<dbReference type="InParanoid" id="K3WAW5"/>
<dbReference type="EnsemblProtists" id="PYU1_T002106">
    <property type="protein sequence ID" value="PYU1_T002106"/>
    <property type="gene ID" value="PYU1_G002104"/>
</dbReference>
<dbReference type="PROSITE" id="PS50090">
    <property type="entry name" value="MYB_LIKE"/>
    <property type="match status" value="1"/>
</dbReference>
<evidence type="ECO:0000259" key="2">
    <source>
        <dbReference type="PROSITE" id="PS50090"/>
    </source>
</evidence>
<dbReference type="InterPro" id="IPR001005">
    <property type="entry name" value="SANT/Myb"/>
</dbReference>
<feature type="region of interest" description="Disordered" evidence="1">
    <location>
        <begin position="152"/>
        <end position="246"/>
    </location>
</feature>
<evidence type="ECO:0000313" key="3">
    <source>
        <dbReference type="EnsemblProtists" id="PYU1_T002106"/>
    </source>
</evidence>
<dbReference type="Proteomes" id="UP000019132">
    <property type="component" value="Unassembled WGS sequence"/>
</dbReference>
<reference evidence="4" key="1">
    <citation type="journal article" date="2010" name="Genome Biol.">
        <title>Genome sequence of the necrotrophic plant pathogen Pythium ultimum reveals original pathogenicity mechanisms and effector repertoire.</title>
        <authorList>
            <person name="Levesque C.A."/>
            <person name="Brouwer H."/>
            <person name="Cano L."/>
            <person name="Hamilton J.P."/>
            <person name="Holt C."/>
            <person name="Huitema E."/>
            <person name="Raffaele S."/>
            <person name="Robideau G.P."/>
            <person name="Thines M."/>
            <person name="Win J."/>
            <person name="Zerillo M.M."/>
            <person name="Beakes G.W."/>
            <person name="Boore J.L."/>
            <person name="Busam D."/>
            <person name="Dumas B."/>
            <person name="Ferriera S."/>
            <person name="Fuerstenberg S.I."/>
            <person name="Gachon C.M."/>
            <person name="Gaulin E."/>
            <person name="Govers F."/>
            <person name="Grenville-Briggs L."/>
            <person name="Horner N."/>
            <person name="Hostetler J."/>
            <person name="Jiang R.H."/>
            <person name="Johnson J."/>
            <person name="Krajaejun T."/>
            <person name="Lin H."/>
            <person name="Meijer H.J."/>
            <person name="Moore B."/>
            <person name="Morris P."/>
            <person name="Phuntmart V."/>
            <person name="Puiu D."/>
            <person name="Shetty J."/>
            <person name="Stajich J.E."/>
            <person name="Tripathy S."/>
            <person name="Wawra S."/>
            <person name="van West P."/>
            <person name="Whitty B.R."/>
            <person name="Coutinho P.M."/>
            <person name="Henrissat B."/>
            <person name="Martin F."/>
            <person name="Thomas P.D."/>
            <person name="Tyler B.M."/>
            <person name="De Vries R.P."/>
            <person name="Kamoun S."/>
            <person name="Yandell M."/>
            <person name="Tisserat N."/>
            <person name="Buell C.R."/>
        </authorList>
    </citation>
    <scope>NUCLEOTIDE SEQUENCE</scope>
    <source>
        <strain evidence="4">DAOM:BR144</strain>
    </source>
</reference>
<dbReference type="STRING" id="431595.K3WAW5"/>
<dbReference type="PANTHER" id="PTHR45023:SF4">
    <property type="entry name" value="GLYCINE-RICH PROTEIN-RELATED"/>
    <property type="match status" value="1"/>
</dbReference>
<organism evidence="3 4">
    <name type="scientific">Globisporangium ultimum (strain ATCC 200006 / CBS 805.95 / DAOM BR144)</name>
    <name type="common">Pythium ultimum</name>
    <dbReference type="NCBI Taxonomy" id="431595"/>
    <lineage>
        <taxon>Eukaryota</taxon>
        <taxon>Sar</taxon>
        <taxon>Stramenopiles</taxon>
        <taxon>Oomycota</taxon>
        <taxon>Peronosporomycetes</taxon>
        <taxon>Pythiales</taxon>
        <taxon>Pythiaceae</taxon>
        <taxon>Globisporangium</taxon>
    </lineage>
</organism>
<proteinExistence type="predicted"/>
<dbReference type="VEuPathDB" id="FungiDB:PYU1_G002104"/>
<dbReference type="EMBL" id="GL376634">
    <property type="status" value="NOT_ANNOTATED_CDS"/>
    <property type="molecule type" value="Genomic_DNA"/>
</dbReference>
<accession>K3WAW5</accession>
<evidence type="ECO:0000313" key="4">
    <source>
        <dbReference type="Proteomes" id="UP000019132"/>
    </source>
</evidence>